<keyword evidence="1" id="KW-1133">Transmembrane helix</keyword>
<sequence>LCRTHFWFFSFFFFFYVFHFLCCHSFGLINKKLCSWQESTIPKNCLIYHVALTQLHSGHAQTAFQLFLVILRLYPKQPRIWLRIAECCIQALTKVCLFILHISSNFRAHSNSKTLYCIHFLIVDKSFDYLVNFVFPNL</sequence>
<dbReference type="WBParaSite" id="GPUH_0001315501-mRNA-1">
    <property type="protein sequence ID" value="GPUH_0001315501-mRNA-1"/>
    <property type="gene ID" value="GPUH_0001315501"/>
</dbReference>
<dbReference type="AlphaFoldDB" id="A0A183DWP9"/>
<name>A0A183DWP9_9BILA</name>
<feature type="transmembrane region" description="Helical" evidence="1">
    <location>
        <begin position="6"/>
        <end position="29"/>
    </location>
</feature>
<organism evidence="2">
    <name type="scientific">Gongylonema pulchrum</name>
    <dbReference type="NCBI Taxonomy" id="637853"/>
    <lineage>
        <taxon>Eukaryota</taxon>
        <taxon>Metazoa</taxon>
        <taxon>Ecdysozoa</taxon>
        <taxon>Nematoda</taxon>
        <taxon>Chromadorea</taxon>
        <taxon>Rhabditida</taxon>
        <taxon>Spirurina</taxon>
        <taxon>Spiruromorpha</taxon>
        <taxon>Spiruroidea</taxon>
        <taxon>Gongylonematidae</taxon>
        <taxon>Gongylonema</taxon>
    </lineage>
</organism>
<accession>A0A183DWP9</accession>
<evidence type="ECO:0000313" key="2">
    <source>
        <dbReference type="WBParaSite" id="GPUH_0001315501-mRNA-1"/>
    </source>
</evidence>
<proteinExistence type="predicted"/>
<keyword evidence="1" id="KW-0472">Membrane</keyword>
<reference evidence="2" key="1">
    <citation type="submission" date="2016-06" db="UniProtKB">
        <authorList>
            <consortium name="WormBaseParasite"/>
        </authorList>
    </citation>
    <scope>IDENTIFICATION</scope>
</reference>
<protein>
    <submittedName>
        <fullName evidence="2">CCR4-NOT transcription complex subunit 10</fullName>
    </submittedName>
</protein>
<keyword evidence="1" id="KW-0812">Transmembrane</keyword>
<evidence type="ECO:0000256" key="1">
    <source>
        <dbReference type="SAM" id="Phobius"/>
    </source>
</evidence>